<dbReference type="InterPro" id="IPR045312">
    <property type="entry name" value="PCBER-like"/>
</dbReference>
<dbReference type="Gene3D" id="3.40.50.720">
    <property type="entry name" value="NAD(P)-binding Rossmann-like Domain"/>
    <property type="match status" value="1"/>
</dbReference>
<feature type="domain" description="NmrA-like" evidence="3">
    <location>
        <begin position="26"/>
        <end position="242"/>
    </location>
</feature>
<evidence type="ECO:0000259" key="3">
    <source>
        <dbReference type="Pfam" id="PF05368"/>
    </source>
</evidence>
<gene>
    <name evidence="4" type="ORF">PODCO_405650</name>
</gene>
<evidence type="ECO:0000313" key="5">
    <source>
        <dbReference type="Proteomes" id="UP000280685"/>
    </source>
</evidence>
<dbReference type="Proteomes" id="UP000280685">
    <property type="component" value="Chromosome 4"/>
</dbReference>
<proteinExistence type="predicted"/>
<keyword evidence="2" id="KW-0560">Oxidoreductase</keyword>
<evidence type="ECO:0000256" key="2">
    <source>
        <dbReference type="ARBA" id="ARBA00023002"/>
    </source>
</evidence>
<reference evidence="4" key="1">
    <citation type="submission" date="2018-02" db="EMBL/GenBank/DDBJ databases">
        <authorList>
            <person name="Silar P."/>
        </authorList>
    </citation>
    <scope>NUCLEOTIDE SEQUENCE [LARGE SCALE GENOMIC DNA]</scope>
    <source>
        <strain evidence="4">T</strain>
    </source>
</reference>
<dbReference type="SUPFAM" id="SSF51735">
    <property type="entry name" value="NAD(P)-binding Rossmann-fold domains"/>
    <property type="match status" value="1"/>
</dbReference>
<dbReference type="PANTHER" id="PTHR47706">
    <property type="entry name" value="NMRA-LIKE FAMILY PROTEIN"/>
    <property type="match status" value="1"/>
</dbReference>
<dbReference type="EMBL" id="LR026967">
    <property type="protein sequence ID" value="VBB80342.1"/>
    <property type="molecule type" value="Genomic_DNA"/>
</dbReference>
<dbReference type="InterPro" id="IPR036291">
    <property type="entry name" value="NAD(P)-bd_dom_sf"/>
</dbReference>
<protein>
    <recommendedName>
        <fullName evidence="3">NmrA-like domain-containing protein</fullName>
    </recommendedName>
</protein>
<organism evidence="4 5">
    <name type="scientific">Podospora comata</name>
    <dbReference type="NCBI Taxonomy" id="48703"/>
    <lineage>
        <taxon>Eukaryota</taxon>
        <taxon>Fungi</taxon>
        <taxon>Dikarya</taxon>
        <taxon>Ascomycota</taxon>
        <taxon>Pezizomycotina</taxon>
        <taxon>Sordariomycetes</taxon>
        <taxon>Sordariomycetidae</taxon>
        <taxon>Sordariales</taxon>
        <taxon>Podosporaceae</taxon>
        <taxon>Podospora</taxon>
    </lineage>
</organism>
<dbReference type="CDD" id="cd05259">
    <property type="entry name" value="PCBER_SDR_a"/>
    <property type="match status" value="1"/>
</dbReference>
<dbReference type="InterPro" id="IPR051609">
    <property type="entry name" value="NmrA/Isoflavone_reductase-like"/>
</dbReference>
<dbReference type="PANTHER" id="PTHR47706:SF1">
    <property type="entry name" value="CIPA-LIKE, PUTATIVE (AFU_ORTHOLOGUE AFUA_1G12460)-RELATED"/>
    <property type="match status" value="1"/>
</dbReference>
<keyword evidence="5" id="KW-1185">Reference proteome</keyword>
<accession>A0ABY6SAN5</accession>
<evidence type="ECO:0000313" key="4">
    <source>
        <dbReference type="EMBL" id="VBB80342.1"/>
    </source>
</evidence>
<evidence type="ECO:0000256" key="1">
    <source>
        <dbReference type="ARBA" id="ARBA00022857"/>
    </source>
</evidence>
<dbReference type="Gene3D" id="3.90.25.10">
    <property type="entry name" value="UDP-galactose 4-epimerase, domain 1"/>
    <property type="match status" value="1"/>
</dbReference>
<keyword evidence="1" id="KW-0521">NADP</keyword>
<name>A0ABY6SAN5_PODCO</name>
<dbReference type="InterPro" id="IPR008030">
    <property type="entry name" value="NmrA-like"/>
</dbReference>
<sequence>MSASITNVVLAGVGGDLFSFPKLIRRLTFFQATGNLGPSILEQLLLAGDFTLTVLVRKESPRTFPPGVKTVTVNYDSIDSLTSALSGQDAVVSTLPISAPEKQLLLIEAAAKAGVKRFLPTEFGSHTRNAKVRQLPIFQTKFDAQDLLEKKAKEGTLTYTLVVNGAFFDWGLKINWLVNAKDKHAILYDGGDRKISFSLLSDVGKAVVGVFRHAEETKNKMVFIQSTVQSFKDMYEIAKKLTPGEKWTDEVVMVDDLLTSAWAEINKENPDPEKFAVKFITSVIAGEGYGSLFEKNDNELLGIKELSREEVEEVVKKYL</sequence>
<dbReference type="Pfam" id="PF05368">
    <property type="entry name" value="NmrA"/>
    <property type="match status" value="1"/>
</dbReference>